<dbReference type="PANTHER" id="PTHR31569">
    <property type="entry name" value="SWIM-TYPE DOMAIN-CONTAINING PROTEIN"/>
    <property type="match status" value="1"/>
</dbReference>
<sequence length="664" mass="75921">MMKAKSAVEYRTYRQDMLRLLGNDKKDPFFEYFDVNWETCKEEWVDYHRDNFPHLNNHTNNRIESGWGKLKQLVDREDSIDELISTLILLQEWSEEQYLKEFTSLGTRQTPDAEDAKDEELSTLALQVSPHAYRLVRDQYNTFGTIVYIRYHCVHPVPFNIPMLLRTLLLPCRHVIYLRKHQNWESAIPPPKFYTARWSLLSPTNDISTGYLDGNRSLRMVKRATNDPVAQSRDRRCSETRAVCQQLQGIMADQNTEDFRSTFKLLQTVEKLCRAGDVRKLADALEVIKSQDNEIKRQRPEDSGVDRAKQIGFENLKFSKSVRQTQASRRKKNKAQKVQSLQRIRRRARLFASGKAKTAPSLNDMGAILSQLYCYAVAATTIPGEISTKGEEVHSQHTVQRMNVGQPRPEPTYLLPRKACTAAISGIEMRAEGEEGNAVYLARWYDIGYATVGQLKIMVLVTDAKVAMTKVEATLAWIDSVIVNPSGVGSPFNDSPLFPKEMFKDNVENMALNSYTSAGEDIEGRLLQFRGNEWLNSTCITMNVGFIVPDWYGYQDVTARKKTAATNGAFHSSNQRQIGIVNSCGNHWIAFYLDRTSSPVTCTLFDPQQSKLRYNEIEGAVLSDIVPQLAGKPVVKFERWEKCKQEDGHSCVEAFWAHLEKRKL</sequence>
<dbReference type="Proteomes" id="UP000018817">
    <property type="component" value="Unassembled WGS sequence"/>
</dbReference>
<dbReference type="PANTHER" id="PTHR31569:SF4">
    <property type="entry name" value="SWIM-TYPE DOMAIN-CONTAINING PROTEIN"/>
    <property type="match status" value="1"/>
</dbReference>
<dbReference type="AlphaFoldDB" id="W2QQK0"/>
<reference evidence="2" key="1">
    <citation type="submission" date="2011-12" db="EMBL/GenBank/DDBJ databases">
        <authorList>
            <consortium name="The Broad Institute Genome Sequencing Platform"/>
            <person name="Russ C."/>
            <person name="Tyler B."/>
            <person name="Panabieres F."/>
            <person name="Shan W."/>
            <person name="Tripathy S."/>
            <person name="Grunwald N."/>
            <person name="Machado M."/>
            <person name="Young S.K."/>
            <person name="Zeng Q."/>
            <person name="Gargeya S."/>
            <person name="Fitzgerald M."/>
            <person name="Haas B."/>
            <person name="Abouelleil A."/>
            <person name="Alvarado L."/>
            <person name="Arachchi H.M."/>
            <person name="Berlin A."/>
            <person name="Chapman S.B."/>
            <person name="Gearin G."/>
            <person name="Goldberg J."/>
            <person name="Griggs A."/>
            <person name="Gujja S."/>
            <person name="Hansen M."/>
            <person name="Heiman D."/>
            <person name="Howarth C."/>
            <person name="Larimer J."/>
            <person name="Lui A."/>
            <person name="MacDonald P.J.P."/>
            <person name="McCowen C."/>
            <person name="Montmayeur A."/>
            <person name="Murphy C."/>
            <person name="Neiman D."/>
            <person name="Pearson M."/>
            <person name="Priest M."/>
            <person name="Roberts A."/>
            <person name="Saif S."/>
            <person name="Shea T."/>
            <person name="Sisk P."/>
            <person name="Stolte C."/>
            <person name="Sykes S."/>
            <person name="Wortman J."/>
            <person name="Nusbaum C."/>
            <person name="Birren B."/>
        </authorList>
    </citation>
    <scope>NUCLEOTIDE SEQUENCE [LARGE SCALE GENOMIC DNA]</scope>
    <source>
        <strain evidence="2">INRA-310</strain>
    </source>
</reference>
<dbReference type="OrthoDB" id="114382at2759"/>
<dbReference type="EMBL" id="KI669571">
    <property type="protein sequence ID" value="ETN15231.1"/>
    <property type="molecule type" value="Genomic_DNA"/>
</dbReference>
<name>W2QQK0_PHYN3</name>
<evidence type="ECO:0000313" key="1">
    <source>
        <dbReference type="EMBL" id="ETN15231.1"/>
    </source>
</evidence>
<dbReference type="GeneID" id="20190696"/>
<dbReference type="VEuPathDB" id="FungiDB:PPTG_22097"/>
<evidence type="ECO:0008006" key="3">
    <source>
        <dbReference type="Google" id="ProtNLM"/>
    </source>
</evidence>
<organism evidence="1 2">
    <name type="scientific">Phytophthora nicotianae (strain INRA-310)</name>
    <name type="common">Phytophthora parasitica</name>
    <dbReference type="NCBI Taxonomy" id="761204"/>
    <lineage>
        <taxon>Eukaryota</taxon>
        <taxon>Sar</taxon>
        <taxon>Stramenopiles</taxon>
        <taxon>Oomycota</taxon>
        <taxon>Peronosporomycetes</taxon>
        <taxon>Peronosporales</taxon>
        <taxon>Peronosporaceae</taxon>
        <taxon>Phytophthora</taxon>
    </lineage>
</organism>
<reference evidence="1 2" key="2">
    <citation type="submission" date="2013-11" db="EMBL/GenBank/DDBJ databases">
        <title>The Genome Sequence of Phytophthora parasitica INRA-310.</title>
        <authorList>
            <consortium name="The Broad Institute Genomics Platform"/>
            <person name="Russ C."/>
            <person name="Tyler B."/>
            <person name="Panabieres F."/>
            <person name="Shan W."/>
            <person name="Tripathy S."/>
            <person name="Grunwald N."/>
            <person name="Machado M."/>
            <person name="Johnson C.S."/>
            <person name="Arredondo F."/>
            <person name="Hong C."/>
            <person name="Coffey M."/>
            <person name="Young S.K."/>
            <person name="Zeng Q."/>
            <person name="Gargeya S."/>
            <person name="Fitzgerald M."/>
            <person name="Abouelleil A."/>
            <person name="Alvarado L."/>
            <person name="Chapman S.B."/>
            <person name="Gainer-Dewar J."/>
            <person name="Goldberg J."/>
            <person name="Griggs A."/>
            <person name="Gujja S."/>
            <person name="Hansen M."/>
            <person name="Howarth C."/>
            <person name="Imamovic A."/>
            <person name="Ireland A."/>
            <person name="Larimer J."/>
            <person name="McCowan C."/>
            <person name="Murphy C."/>
            <person name="Pearson M."/>
            <person name="Poon T.W."/>
            <person name="Priest M."/>
            <person name="Roberts A."/>
            <person name="Saif S."/>
            <person name="Shea T."/>
            <person name="Sykes S."/>
            <person name="Wortman J."/>
            <person name="Nusbaum C."/>
            <person name="Birren B."/>
        </authorList>
    </citation>
    <scope>NUCLEOTIDE SEQUENCE [LARGE SCALE GENOMIC DNA]</scope>
    <source>
        <strain evidence="1 2">INRA-310</strain>
    </source>
</reference>
<evidence type="ECO:0000313" key="2">
    <source>
        <dbReference type="Proteomes" id="UP000018817"/>
    </source>
</evidence>
<accession>W2QQK0</accession>
<protein>
    <recommendedName>
        <fullName evidence="3">Ubiquitin-like protease family profile domain-containing protein</fullName>
    </recommendedName>
</protein>
<proteinExistence type="predicted"/>
<dbReference type="InterPro" id="IPR052579">
    <property type="entry name" value="Zinc_finger_SWIM"/>
</dbReference>
<dbReference type="RefSeq" id="XP_008899952.1">
    <property type="nucleotide sequence ID" value="XM_008901704.1"/>
</dbReference>
<gene>
    <name evidence="1" type="ORF">PPTG_22097</name>
</gene>